<dbReference type="EMBL" id="CP036426">
    <property type="protein sequence ID" value="QDV38005.1"/>
    <property type="molecule type" value="Genomic_DNA"/>
</dbReference>
<evidence type="ECO:0000256" key="2">
    <source>
        <dbReference type="SAM" id="Phobius"/>
    </source>
</evidence>
<keyword evidence="2" id="KW-1133">Transmembrane helix</keyword>
<keyword evidence="2" id="KW-0472">Membrane</keyword>
<accession>A0A518HAW6</accession>
<name>A0A518HAW6_9BACT</name>
<reference evidence="3 4" key="1">
    <citation type="submission" date="2019-02" db="EMBL/GenBank/DDBJ databases">
        <title>Deep-cultivation of Planctomycetes and their phenomic and genomic characterization uncovers novel biology.</title>
        <authorList>
            <person name="Wiegand S."/>
            <person name="Jogler M."/>
            <person name="Boedeker C."/>
            <person name="Pinto D."/>
            <person name="Vollmers J."/>
            <person name="Rivas-Marin E."/>
            <person name="Kohn T."/>
            <person name="Peeters S.H."/>
            <person name="Heuer A."/>
            <person name="Rast P."/>
            <person name="Oberbeckmann S."/>
            <person name="Bunk B."/>
            <person name="Jeske O."/>
            <person name="Meyerdierks A."/>
            <person name="Storesund J.E."/>
            <person name="Kallscheuer N."/>
            <person name="Luecker S."/>
            <person name="Lage O.M."/>
            <person name="Pohl T."/>
            <person name="Merkel B.J."/>
            <person name="Hornburger P."/>
            <person name="Mueller R.-W."/>
            <person name="Bruemmer F."/>
            <person name="Labrenz M."/>
            <person name="Spormann A.M."/>
            <person name="Op den Camp H."/>
            <person name="Overmann J."/>
            <person name="Amann R."/>
            <person name="Jetten M.S.M."/>
            <person name="Mascher T."/>
            <person name="Medema M.H."/>
            <person name="Devos D.P."/>
            <person name="Kaster A.-K."/>
            <person name="Ovreas L."/>
            <person name="Rohde M."/>
            <person name="Galperin M.Y."/>
            <person name="Jogler C."/>
        </authorList>
    </citation>
    <scope>NUCLEOTIDE SEQUENCE [LARGE SCALE GENOMIC DNA]</scope>
    <source>
        <strain evidence="3 4">ElP</strain>
    </source>
</reference>
<keyword evidence="2" id="KW-0812">Transmembrane</keyword>
<evidence type="ECO:0000313" key="4">
    <source>
        <dbReference type="Proteomes" id="UP000317835"/>
    </source>
</evidence>
<feature type="transmembrane region" description="Helical" evidence="2">
    <location>
        <begin position="175"/>
        <end position="196"/>
    </location>
</feature>
<dbReference type="Proteomes" id="UP000317835">
    <property type="component" value="Chromosome"/>
</dbReference>
<feature type="transmembrane region" description="Helical" evidence="2">
    <location>
        <begin position="66"/>
        <end position="85"/>
    </location>
</feature>
<feature type="transmembrane region" description="Helical" evidence="2">
    <location>
        <begin position="36"/>
        <end position="57"/>
    </location>
</feature>
<dbReference type="AlphaFoldDB" id="A0A518HAW6"/>
<proteinExistence type="predicted"/>
<evidence type="ECO:0000313" key="3">
    <source>
        <dbReference type="EMBL" id="QDV38005.1"/>
    </source>
</evidence>
<feature type="region of interest" description="Disordered" evidence="1">
    <location>
        <begin position="197"/>
        <end position="223"/>
    </location>
</feature>
<gene>
    <name evidence="3" type="ORF">ElP_59520</name>
</gene>
<protein>
    <submittedName>
        <fullName evidence="3">Uncharacterized protein</fullName>
    </submittedName>
</protein>
<organism evidence="3 4">
    <name type="scientific">Tautonia plasticadhaerens</name>
    <dbReference type="NCBI Taxonomy" id="2527974"/>
    <lineage>
        <taxon>Bacteria</taxon>
        <taxon>Pseudomonadati</taxon>
        <taxon>Planctomycetota</taxon>
        <taxon>Planctomycetia</taxon>
        <taxon>Isosphaerales</taxon>
        <taxon>Isosphaeraceae</taxon>
        <taxon>Tautonia</taxon>
    </lineage>
</organism>
<keyword evidence="4" id="KW-1185">Reference proteome</keyword>
<evidence type="ECO:0000256" key="1">
    <source>
        <dbReference type="SAM" id="MobiDB-lite"/>
    </source>
</evidence>
<dbReference type="KEGG" id="tpla:ElP_59520"/>
<sequence length="223" mass="23469">MAALLVTLGPLACYFAAQGLWLCSPRPRLVSGTVDYLLMAFGLGALLAYGPVGGFLLQAVFRSPGLAAHLAWLSLLTTAALALAGPSHRRLLVYNIDPARAHAALREALAQLPGEFSPTLNGFEDRVAGRGLALKTSGRSRTAEVSAFGRRADELILALGPALKARLATERRRPAWPIAFAWFALALATLGGPIAWRSARPRPDAPPRPAASGQPDRPSPGPG</sequence>